<sequence length="461" mass="50531">MERNLKNVLIISFGFLLLFTAYGGLQSLQSSLHSEEGLGVASLSVLYAALILSSMFLPPVLIKKLGCKWTMAGSMCCYIAFSLGNFYASWYTLIPTSVILGLGGAPLWSAKCTYLTIAGNSYAEKAGKNGKDIISQYFGVFFLIFQSSGIWGNLISSLIFSQDSNKVEISEENLACCGAHDCMTGTTNTTNTTGSAEPSNSLIYTLLGIYTASGVLAVLLIIIFLDQIKSDQAETEKEILEAPSFWSTFLATFQHLKDKRQCLLIPLTMYSGFEQGFLSGDYTKAYVTCALGIHYVGYVMICFAAVNSLCSLLFGKISQFTGRKLLFALATVTNTACIIALLLWKPHPKQLAVFFVFPALWGLSDAIWQTQTNGLYSILFEKHKEAAFANYRLWESLGFVIAFGYSTKLQVYIKLYILLSVLVVSMAMYGVVEYLEAKSSAGTPPDKKKGNVGPLSQETHM</sequence>
<evidence type="ECO:0000256" key="7">
    <source>
        <dbReference type="ARBA" id="ARBA00040854"/>
    </source>
</evidence>
<feature type="region of interest" description="Disordered" evidence="8">
    <location>
        <begin position="440"/>
        <end position="461"/>
    </location>
</feature>
<keyword evidence="3 9" id="KW-0812">Transmembrane</keyword>
<dbReference type="Proteomes" id="UP000053369">
    <property type="component" value="Unassembled WGS sequence"/>
</dbReference>
<name>A0A091S097_9AVES</name>
<dbReference type="OrthoDB" id="78663at2759"/>
<proteinExistence type="inferred from homology"/>
<feature type="transmembrane region" description="Helical" evidence="9">
    <location>
        <begin position="137"/>
        <end position="160"/>
    </location>
</feature>
<keyword evidence="5 9" id="KW-0472">Membrane</keyword>
<gene>
    <name evidence="10" type="ORF">N332_01271</name>
</gene>
<feature type="transmembrane region" description="Helical" evidence="9">
    <location>
        <begin position="94"/>
        <end position="117"/>
    </location>
</feature>
<evidence type="ECO:0000256" key="6">
    <source>
        <dbReference type="ARBA" id="ARBA00023180"/>
    </source>
</evidence>
<dbReference type="FunFam" id="1.20.1250.20:FF:000290">
    <property type="entry name" value="Unc-93 homolog A"/>
    <property type="match status" value="1"/>
</dbReference>
<dbReference type="InterPro" id="IPR010291">
    <property type="entry name" value="Ion_channel_UNC-93"/>
</dbReference>
<comment type="subcellular location">
    <subcellularLocation>
        <location evidence="1">Membrane</location>
        <topology evidence="1">Multi-pass membrane protein</topology>
    </subcellularLocation>
</comment>
<dbReference type="Pfam" id="PF05978">
    <property type="entry name" value="UNC-93"/>
    <property type="match status" value="1"/>
</dbReference>
<feature type="transmembrane region" description="Helical" evidence="9">
    <location>
        <begin position="350"/>
        <end position="368"/>
    </location>
</feature>
<evidence type="ECO:0000256" key="4">
    <source>
        <dbReference type="ARBA" id="ARBA00022989"/>
    </source>
</evidence>
<dbReference type="InterPro" id="IPR036259">
    <property type="entry name" value="MFS_trans_sf"/>
</dbReference>
<evidence type="ECO:0000256" key="9">
    <source>
        <dbReference type="SAM" id="Phobius"/>
    </source>
</evidence>
<dbReference type="SUPFAM" id="SSF103473">
    <property type="entry name" value="MFS general substrate transporter"/>
    <property type="match status" value="1"/>
</dbReference>
<keyword evidence="6" id="KW-0325">Glycoprotein</keyword>
<evidence type="ECO:0000313" key="11">
    <source>
        <dbReference type="Proteomes" id="UP000053369"/>
    </source>
</evidence>
<organism evidence="10 11">
    <name type="scientific">Mesitornis unicolor</name>
    <name type="common">brown roatelo</name>
    <dbReference type="NCBI Taxonomy" id="54374"/>
    <lineage>
        <taxon>Eukaryota</taxon>
        <taxon>Metazoa</taxon>
        <taxon>Chordata</taxon>
        <taxon>Craniata</taxon>
        <taxon>Vertebrata</taxon>
        <taxon>Euteleostomi</taxon>
        <taxon>Archelosauria</taxon>
        <taxon>Archosauria</taxon>
        <taxon>Dinosauria</taxon>
        <taxon>Saurischia</taxon>
        <taxon>Theropoda</taxon>
        <taxon>Coelurosauria</taxon>
        <taxon>Aves</taxon>
        <taxon>Neognathae</taxon>
        <taxon>Neoaves</taxon>
        <taxon>Columbimorphae</taxon>
        <taxon>Mesitornithiformes</taxon>
        <taxon>Mesitornithidae</taxon>
        <taxon>Mesitornis</taxon>
    </lineage>
</organism>
<keyword evidence="11" id="KW-1185">Reference proteome</keyword>
<evidence type="ECO:0000313" key="10">
    <source>
        <dbReference type="EMBL" id="KFQ34037.1"/>
    </source>
</evidence>
<feature type="transmembrane region" description="Helical" evidence="9">
    <location>
        <begin position="202"/>
        <end position="225"/>
    </location>
</feature>
<evidence type="ECO:0000256" key="1">
    <source>
        <dbReference type="ARBA" id="ARBA00004141"/>
    </source>
</evidence>
<protein>
    <recommendedName>
        <fullName evidence="7">Protein unc-93 homolog A</fullName>
    </recommendedName>
</protein>
<keyword evidence="4 9" id="KW-1133">Transmembrane helix</keyword>
<dbReference type="GO" id="GO:0016020">
    <property type="term" value="C:membrane"/>
    <property type="evidence" value="ECO:0007669"/>
    <property type="project" value="UniProtKB-SubCell"/>
</dbReference>
<feature type="transmembrane region" description="Helical" evidence="9">
    <location>
        <begin position="69"/>
        <end position="88"/>
    </location>
</feature>
<dbReference type="EMBL" id="KK808806">
    <property type="protein sequence ID" value="KFQ34037.1"/>
    <property type="molecule type" value="Genomic_DNA"/>
</dbReference>
<dbReference type="PANTHER" id="PTHR19444">
    <property type="entry name" value="UNC-93 RELATED"/>
    <property type="match status" value="1"/>
</dbReference>
<dbReference type="AlphaFoldDB" id="A0A091S097"/>
<evidence type="ECO:0000256" key="8">
    <source>
        <dbReference type="SAM" id="MobiDB-lite"/>
    </source>
</evidence>
<dbReference type="InterPro" id="IPR051951">
    <property type="entry name" value="UNC-93_regulatory"/>
</dbReference>
<dbReference type="Gene3D" id="1.20.1250.20">
    <property type="entry name" value="MFS general substrate transporter like domains"/>
    <property type="match status" value="2"/>
</dbReference>
<feature type="transmembrane region" description="Helical" evidence="9">
    <location>
        <begin position="39"/>
        <end position="57"/>
    </location>
</feature>
<dbReference type="KEGG" id="mui:104539303"/>
<comment type="similarity">
    <text evidence="2">Belongs to the unc-93 family.</text>
</comment>
<evidence type="ECO:0000256" key="3">
    <source>
        <dbReference type="ARBA" id="ARBA00022692"/>
    </source>
</evidence>
<feature type="transmembrane region" description="Helical" evidence="9">
    <location>
        <begin position="413"/>
        <end position="432"/>
    </location>
</feature>
<feature type="transmembrane region" description="Helical" evidence="9">
    <location>
        <begin position="292"/>
        <end position="314"/>
    </location>
</feature>
<dbReference type="PANTHER" id="PTHR19444:SF13">
    <property type="entry name" value="PROTEIN UNC-93 HOMOLOG A"/>
    <property type="match status" value="1"/>
</dbReference>
<reference evidence="10 11" key="1">
    <citation type="submission" date="2014-04" db="EMBL/GenBank/DDBJ databases">
        <title>Genome evolution of avian class.</title>
        <authorList>
            <person name="Zhang G."/>
            <person name="Li C."/>
        </authorList>
    </citation>
    <scope>NUCLEOTIDE SEQUENCE [LARGE SCALE GENOMIC DNA]</scope>
    <source>
        <strain evidence="10">BGI_N332</strain>
    </source>
</reference>
<accession>A0A091S097</accession>
<dbReference type="CDD" id="cd17406">
    <property type="entry name" value="MFS_unc93A_like"/>
    <property type="match status" value="1"/>
</dbReference>
<evidence type="ECO:0000256" key="5">
    <source>
        <dbReference type="ARBA" id="ARBA00023136"/>
    </source>
</evidence>
<evidence type="ECO:0000256" key="2">
    <source>
        <dbReference type="ARBA" id="ARBA00009172"/>
    </source>
</evidence>
<feature type="transmembrane region" description="Helical" evidence="9">
    <location>
        <begin position="326"/>
        <end position="344"/>
    </location>
</feature>